<keyword evidence="2" id="KW-1185">Reference proteome</keyword>
<evidence type="ECO:0000313" key="1">
    <source>
        <dbReference type="EMBL" id="REC65373.1"/>
    </source>
</evidence>
<sequence>MFIHSQTERIPLSCEFFIYLTDRKNLHTAAKEKPYAFAATDYVLTLKVYLFRFTYSISLKNT</sequence>
<proteinExistence type="predicted"/>
<dbReference type="Proteomes" id="UP000256769">
    <property type="component" value="Unassembled WGS sequence"/>
</dbReference>
<name>A0A3D9CHW4_9FLAO</name>
<accession>A0A3D9CHW4</accession>
<reference evidence="1 2" key="1">
    <citation type="journal article" date="2007" name="Int. J. Syst. Evol. Microbiol.">
        <title>Chryseobacterium flavum sp. nov., isolated from polluted soil.</title>
        <authorList>
            <person name="Zhou Y."/>
            <person name="Dong J."/>
            <person name="Wang X."/>
            <person name="Huang X."/>
            <person name="Zhang K.Y."/>
            <person name="Zhang Y.Q."/>
            <person name="Guo Y.F."/>
            <person name="Lai R."/>
            <person name="Li W.J."/>
        </authorList>
    </citation>
    <scope>NUCLEOTIDE SEQUENCE [LARGE SCALE GENOMIC DNA]</scope>
    <source>
        <strain evidence="1 2">KCTC 12877</strain>
    </source>
</reference>
<gene>
    <name evidence="1" type="ORF">DRF59_16670</name>
</gene>
<organism evidence="1 2">
    <name type="scientific">Chryseobacterium flavum</name>
    <dbReference type="NCBI Taxonomy" id="415851"/>
    <lineage>
        <taxon>Bacteria</taxon>
        <taxon>Pseudomonadati</taxon>
        <taxon>Bacteroidota</taxon>
        <taxon>Flavobacteriia</taxon>
        <taxon>Flavobacteriales</taxon>
        <taxon>Weeksellaceae</taxon>
        <taxon>Chryseobacterium group</taxon>
        <taxon>Chryseobacterium</taxon>
    </lineage>
</organism>
<comment type="caution">
    <text evidence="1">The sequence shown here is derived from an EMBL/GenBank/DDBJ whole genome shotgun (WGS) entry which is preliminary data.</text>
</comment>
<evidence type="ECO:0000313" key="2">
    <source>
        <dbReference type="Proteomes" id="UP000256769"/>
    </source>
</evidence>
<dbReference type="EMBL" id="QNUE01000015">
    <property type="protein sequence ID" value="REC65373.1"/>
    <property type="molecule type" value="Genomic_DNA"/>
</dbReference>
<protein>
    <submittedName>
        <fullName evidence="1">Uncharacterized protein</fullName>
    </submittedName>
</protein>
<dbReference type="AlphaFoldDB" id="A0A3D9CHW4"/>